<dbReference type="Proteomes" id="UP001367508">
    <property type="component" value="Unassembled WGS sequence"/>
</dbReference>
<evidence type="ECO:0000259" key="6">
    <source>
        <dbReference type="PROSITE" id="PS50888"/>
    </source>
</evidence>
<dbReference type="SMART" id="SM00353">
    <property type="entry name" value="HLH"/>
    <property type="match status" value="1"/>
</dbReference>
<evidence type="ECO:0000256" key="1">
    <source>
        <dbReference type="ARBA" id="ARBA00004123"/>
    </source>
</evidence>
<feature type="coiled-coil region" evidence="5">
    <location>
        <begin position="297"/>
        <end position="324"/>
    </location>
</feature>
<comment type="caution">
    <text evidence="7">The sequence shown here is derived from an EMBL/GenBank/DDBJ whole genome shotgun (WGS) entry which is preliminary data.</text>
</comment>
<dbReference type="PANTHER" id="PTHR46266:SF3">
    <property type="entry name" value="TRANSCRIPTION FACTOR EGL1"/>
    <property type="match status" value="1"/>
</dbReference>
<feature type="domain" description="BHLH" evidence="6">
    <location>
        <begin position="258"/>
        <end position="307"/>
    </location>
</feature>
<keyword evidence="4" id="KW-0539">Nucleus</keyword>
<gene>
    <name evidence="7" type="ORF">VNO77_41287</name>
</gene>
<keyword evidence="3" id="KW-0804">Transcription</keyword>
<dbReference type="AlphaFoldDB" id="A0AAN9PRZ5"/>
<dbReference type="GO" id="GO:0080090">
    <property type="term" value="P:regulation of primary metabolic process"/>
    <property type="evidence" value="ECO:0007669"/>
    <property type="project" value="UniProtKB-ARBA"/>
</dbReference>
<dbReference type="GO" id="GO:0005634">
    <property type="term" value="C:nucleus"/>
    <property type="evidence" value="ECO:0007669"/>
    <property type="project" value="UniProtKB-SubCell"/>
</dbReference>
<dbReference type="SUPFAM" id="SSF47459">
    <property type="entry name" value="HLH, helix-loop-helix DNA-binding domain"/>
    <property type="match status" value="1"/>
</dbReference>
<dbReference type="Pfam" id="PF00010">
    <property type="entry name" value="HLH"/>
    <property type="match status" value="1"/>
</dbReference>
<comment type="subcellular location">
    <subcellularLocation>
        <location evidence="1">Nucleus</location>
    </subcellularLocation>
</comment>
<dbReference type="InterPro" id="IPR011598">
    <property type="entry name" value="bHLH_dom"/>
</dbReference>
<keyword evidence="5" id="KW-0175">Coiled coil</keyword>
<evidence type="ECO:0000313" key="8">
    <source>
        <dbReference type="Proteomes" id="UP001367508"/>
    </source>
</evidence>
<evidence type="ECO:0000256" key="3">
    <source>
        <dbReference type="ARBA" id="ARBA00023163"/>
    </source>
</evidence>
<dbReference type="InterPro" id="IPR036638">
    <property type="entry name" value="HLH_DNA-bd_sf"/>
</dbReference>
<keyword evidence="2" id="KW-0805">Transcription regulation</keyword>
<keyword evidence="8" id="KW-1185">Reference proteome</keyword>
<accession>A0AAN9PRZ5</accession>
<dbReference type="PROSITE" id="PS50888">
    <property type="entry name" value="BHLH"/>
    <property type="match status" value="1"/>
</dbReference>
<dbReference type="Pfam" id="PF22754">
    <property type="entry name" value="bHLH-TF_ACT-like_plant"/>
    <property type="match status" value="1"/>
</dbReference>
<name>A0AAN9PRZ5_CANGL</name>
<evidence type="ECO:0000313" key="7">
    <source>
        <dbReference type="EMBL" id="KAK7307862.1"/>
    </source>
</evidence>
<sequence>MVFSLDQSASIQTVVCFPFLEGVVELGTIDLLGPTLTLRNEEGVACASLNQNACCLSTQEIGYEVMNTSSPDSSSNALQVKQSAHETFTAEKKIGGTSQMHSWQVLDDELSNCVHNSMSSSDCTSQTFASPEKIVFVPKDENPTSNCAQDIQECNSPKTTSVDLPSDDEHYHYQRLLSVILKRSDHLIMGVHFQNVHRESSFVIWNKRGSKGCQRPRGGTPQKLLKNVLFGVPRMHMDGLLESQEENDYKEGMRPEIDEIGTNHISSERRREKLNEMFSTLRSMVPSIIKDDKISILDDAMEYLAKLEKKVRELEVQRDLRDLEARIKRTPQDMVERTCDNYYNNKFDNDKKSVKNKRKVSDIDKSRREINSGVLRKSSANNVTISMRDNEILIEMKCLWREGVLLEIMEAINNLRLDCHTVQSSEADGNLYLTIKSKFKGPNVVSAKRIKHTLQKAALKC</sequence>
<evidence type="ECO:0000256" key="4">
    <source>
        <dbReference type="ARBA" id="ARBA00023242"/>
    </source>
</evidence>
<organism evidence="7 8">
    <name type="scientific">Canavalia gladiata</name>
    <name type="common">Sword bean</name>
    <name type="synonym">Dolichos gladiatus</name>
    <dbReference type="NCBI Taxonomy" id="3824"/>
    <lineage>
        <taxon>Eukaryota</taxon>
        <taxon>Viridiplantae</taxon>
        <taxon>Streptophyta</taxon>
        <taxon>Embryophyta</taxon>
        <taxon>Tracheophyta</taxon>
        <taxon>Spermatophyta</taxon>
        <taxon>Magnoliopsida</taxon>
        <taxon>eudicotyledons</taxon>
        <taxon>Gunneridae</taxon>
        <taxon>Pentapetalae</taxon>
        <taxon>rosids</taxon>
        <taxon>fabids</taxon>
        <taxon>Fabales</taxon>
        <taxon>Fabaceae</taxon>
        <taxon>Papilionoideae</taxon>
        <taxon>50 kb inversion clade</taxon>
        <taxon>NPAAA clade</taxon>
        <taxon>indigoferoid/millettioid clade</taxon>
        <taxon>Phaseoleae</taxon>
        <taxon>Canavalia</taxon>
    </lineage>
</organism>
<dbReference type="GO" id="GO:0046983">
    <property type="term" value="F:protein dimerization activity"/>
    <property type="evidence" value="ECO:0007669"/>
    <property type="project" value="InterPro"/>
</dbReference>
<protein>
    <recommendedName>
        <fullName evidence="6">BHLH domain-containing protein</fullName>
    </recommendedName>
</protein>
<evidence type="ECO:0000256" key="5">
    <source>
        <dbReference type="SAM" id="Coils"/>
    </source>
</evidence>
<evidence type="ECO:0000256" key="2">
    <source>
        <dbReference type="ARBA" id="ARBA00023015"/>
    </source>
</evidence>
<dbReference type="EMBL" id="JAYMYQ010000010">
    <property type="protein sequence ID" value="KAK7307862.1"/>
    <property type="molecule type" value="Genomic_DNA"/>
</dbReference>
<dbReference type="InterPro" id="IPR054502">
    <property type="entry name" value="bHLH-TF_ACT-like_plant"/>
</dbReference>
<dbReference type="Gene3D" id="4.10.280.10">
    <property type="entry name" value="Helix-loop-helix DNA-binding domain"/>
    <property type="match status" value="1"/>
</dbReference>
<proteinExistence type="predicted"/>
<reference evidence="7 8" key="1">
    <citation type="submission" date="2024-01" db="EMBL/GenBank/DDBJ databases">
        <title>The genomes of 5 underutilized Papilionoideae crops provide insights into root nodulation and disease resistanc.</title>
        <authorList>
            <person name="Jiang F."/>
        </authorList>
    </citation>
    <scope>NUCLEOTIDE SEQUENCE [LARGE SCALE GENOMIC DNA]</scope>
    <source>
        <strain evidence="7">LVBAO_FW01</strain>
        <tissue evidence="7">Leaves</tissue>
    </source>
</reference>
<dbReference type="PANTHER" id="PTHR46266">
    <property type="entry name" value="TRANSCRIPTION FACTOR TT8"/>
    <property type="match status" value="1"/>
</dbReference>